<dbReference type="InterPro" id="IPR023404">
    <property type="entry name" value="rSAM_horseshoe"/>
</dbReference>
<evidence type="ECO:0000313" key="2">
    <source>
        <dbReference type="EMBL" id="GAG80717.1"/>
    </source>
</evidence>
<proteinExistence type="predicted"/>
<dbReference type="GO" id="GO:0003824">
    <property type="term" value="F:catalytic activity"/>
    <property type="evidence" value="ECO:0007669"/>
    <property type="project" value="InterPro"/>
</dbReference>
<feature type="non-terminal residue" evidence="2">
    <location>
        <position position="273"/>
    </location>
</feature>
<feature type="domain" description="Radical SAM core" evidence="1">
    <location>
        <begin position="7"/>
        <end position="184"/>
    </location>
</feature>
<dbReference type="InterPro" id="IPR007197">
    <property type="entry name" value="rSAM"/>
</dbReference>
<dbReference type="SUPFAM" id="SSF102114">
    <property type="entry name" value="Radical SAM enzymes"/>
    <property type="match status" value="1"/>
</dbReference>
<accession>X1BHN0</accession>
<organism evidence="2">
    <name type="scientific">marine sediment metagenome</name>
    <dbReference type="NCBI Taxonomy" id="412755"/>
    <lineage>
        <taxon>unclassified sequences</taxon>
        <taxon>metagenomes</taxon>
        <taxon>ecological metagenomes</taxon>
    </lineage>
</organism>
<protein>
    <recommendedName>
        <fullName evidence="1">Radical SAM core domain-containing protein</fullName>
    </recommendedName>
</protein>
<sequence>RPEFALCRFCNPALLKFRSIPKPKILEEIKFNLTSGIKKVFIHSDDFFRYGSKGHDPNPTAILDLLSCVKKMTCGLGKNSFDFDFISASSIMQAPDLIEDVSELMQLGKKNQSIVALGVETGSPRLLAKHMPGKVKPFKIEDWPEIIVSAAKILHDNNWIGFYSFILGLPEETSDDLMKTLELVDRLKSFNCVLMPIIFMPIAIGPATKVVGIGCLDPLAMSYGTKIAQCFLHCLHLSASDSIMAKTFREVLFNPIIRKFRSNGLKVIIGGQG</sequence>
<evidence type="ECO:0000259" key="1">
    <source>
        <dbReference type="Pfam" id="PF04055"/>
    </source>
</evidence>
<comment type="caution">
    <text evidence="2">The sequence shown here is derived from an EMBL/GenBank/DDBJ whole genome shotgun (WGS) entry which is preliminary data.</text>
</comment>
<gene>
    <name evidence="2" type="ORF">S01H4_25932</name>
</gene>
<dbReference type="GO" id="GO:0051536">
    <property type="term" value="F:iron-sulfur cluster binding"/>
    <property type="evidence" value="ECO:0007669"/>
    <property type="project" value="InterPro"/>
</dbReference>
<dbReference type="AlphaFoldDB" id="X1BHN0"/>
<dbReference type="InterPro" id="IPR058240">
    <property type="entry name" value="rSAM_sf"/>
</dbReference>
<reference evidence="2" key="1">
    <citation type="journal article" date="2014" name="Front. Microbiol.">
        <title>High frequency of phylogenetically diverse reductive dehalogenase-homologous genes in deep subseafloor sedimentary metagenomes.</title>
        <authorList>
            <person name="Kawai M."/>
            <person name="Futagami T."/>
            <person name="Toyoda A."/>
            <person name="Takaki Y."/>
            <person name="Nishi S."/>
            <person name="Hori S."/>
            <person name="Arai W."/>
            <person name="Tsubouchi T."/>
            <person name="Morono Y."/>
            <person name="Uchiyama I."/>
            <person name="Ito T."/>
            <person name="Fujiyama A."/>
            <person name="Inagaki F."/>
            <person name="Takami H."/>
        </authorList>
    </citation>
    <scope>NUCLEOTIDE SEQUENCE</scope>
    <source>
        <strain evidence="2">Expedition CK06-06</strain>
    </source>
</reference>
<dbReference type="EMBL" id="BART01012417">
    <property type="protein sequence ID" value="GAG80717.1"/>
    <property type="molecule type" value="Genomic_DNA"/>
</dbReference>
<dbReference type="PANTHER" id="PTHR42731">
    <property type="entry name" value="SLL1084 PROTEIN"/>
    <property type="match status" value="1"/>
</dbReference>
<dbReference type="PANTHER" id="PTHR42731:SF4">
    <property type="entry name" value="RADICAL SAM DOMAIN PROTEIN"/>
    <property type="match status" value="1"/>
</dbReference>
<feature type="non-terminal residue" evidence="2">
    <location>
        <position position="1"/>
    </location>
</feature>
<name>X1BHN0_9ZZZZ</name>
<dbReference type="Gene3D" id="3.80.30.20">
    <property type="entry name" value="tm_1862 like domain"/>
    <property type="match status" value="1"/>
</dbReference>
<dbReference type="Pfam" id="PF04055">
    <property type="entry name" value="Radical_SAM"/>
    <property type="match status" value="1"/>
</dbReference>